<evidence type="ECO:0000256" key="4">
    <source>
        <dbReference type="SAM" id="MobiDB-lite"/>
    </source>
</evidence>
<accession>A0A8S5S6G3</accession>
<keyword evidence="3" id="KW-0231">Viral genome packaging</keyword>
<evidence type="ECO:0000256" key="1">
    <source>
        <dbReference type="ARBA" id="ARBA00022950"/>
    </source>
</evidence>
<keyword evidence="1" id="KW-1188">Viral release from host cell</keyword>
<keyword evidence="2" id="KW-1171">Viral genome ejection through host cell envelope</keyword>
<dbReference type="InterPro" id="IPR006944">
    <property type="entry name" value="Phage/GTA_portal"/>
</dbReference>
<keyword evidence="2" id="KW-1162">Viral penetration into host cytoplasm</keyword>
<keyword evidence="1" id="KW-0118">Viral capsid assembly</keyword>
<reference evidence="5" key="1">
    <citation type="journal article" date="2021" name="Proc. Natl. Acad. Sci. U.S.A.">
        <title>A Catalog of Tens of Thousands of Viruses from Human Metagenomes Reveals Hidden Associations with Chronic Diseases.</title>
        <authorList>
            <person name="Tisza M.J."/>
            <person name="Buck C.B."/>
        </authorList>
    </citation>
    <scope>NUCLEOTIDE SEQUENCE</scope>
    <source>
        <strain evidence="5">Ct1ba2</strain>
    </source>
</reference>
<dbReference type="Pfam" id="PF04860">
    <property type="entry name" value="Phage_portal"/>
    <property type="match status" value="1"/>
</dbReference>
<sequence length="407" mass="45927">MGIFNRKKIEKREIKKTMTPSQAWFVTDGNDTGLCCAGYTRLIDCPEIRTAIERIAEIISTMTIHLMKNTEDGDKRIINELSRKIDITPNHYMSRQALIHWIVKKMLIDGNAICSVKTKKNLIDSINPLTSGYTFVGNNQGYEIRINDKIYKSDELLHFKYNPNLDNPWLGDGYTVTLRDIAQNLKQAGHTTNEFMSNRVIPNLIVKVDAFTDDLASAEGRAEVYDKFVTASKSGEPWIIPSGLIDVQQVKPLTLNDIAIKDTIELSKTAVASILGVPKFLLGIGEFNNNEYNNFIRTRIMGIAKCIEQELTAKLLLADDLYFKFNARSIYSYNLQNLSEVYLNLYQSGIVTGNEVRDVIGLTPLKDLNELTILENYIPQSKIGNQKKLEGGETNENKTNTLNDDGN</sequence>
<evidence type="ECO:0000256" key="3">
    <source>
        <dbReference type="ARBA" id="ARBA00023219"/>
    </source>
</evidence>
<protein>
    <submittedName>
        <fullName evidence="5">Portal protein</fullName>
    </submittedName>
</protein>
<dbReference type="InterPro" id="IPR006427">
    <property type="entry name" value="Portal_HK97"/>
</dbReference>
<organism evidence="5">
    <name type="scientific">Myoviridae sp. ct1ba2</name>
    <dbReference type="NCBI Taxonomy" id="2827654"/>
    <lineage>
        <taxon>Viruses</taxon>
        <taxon>Duplodnaviria</taxon>
        <taxon>Heunggongvirae</taxon>
        <taxon>Uroviricota</taxon>
        <taxon>Caudoviricetes</taxon>
    </lineage>
</organism>
<proteinExistence type="predicted"/>
<evidence type="ECO:0000256" key="2">
    <source>
        <dbReference type="ARBA" id="ARBA00023009"/>
    </source>
</evidence>
<keyword evidence="2" id="KW-1160">Virus entry into host cell</keyword>
<feature type="compositionally biased region" description="Polar residues" evidence="4">
    <location>
        <begin position="397"/>
        <end position="407"/>
    </location>
</feature>
<feature type="region of interest" description="Disordered" evidence="4">
    <location>
        <begin position="387"/>
        <end position="407"/>
    </location>
</feature>
<evidence type="ECO:0000313" key="5">
    <source>
        <dbReference type="EMBL" id="DAF46529.1"/>
    </source>
</evidence>
<name>A0A8S5S6G3_9CAUD</name>
<dbReference type="EMBL" id="BK032540">
    <property type="protein sequence ID" value="DAF46529.1"/>
    <property type="molecule type" value="Genomic_DNA"/>
</dbReference>
<dbReference type="NCBIfam" id="TIGR01537">
    <property type="entry name" value="portal_HK97"/>
    <property type="match status" value="1"/>
</dbReference>